<keyword evidence="2 3" id="KW-1015">Disulfide bond</keyword>
<feature type="disulfide bond" evidence="3">
    <location>
        <begin position="161"/>
        <end position="178"/>
    </location>
</feature>
<organism evidence="8 9">
    <name type="scientific">Kwoniella heveanensis BCC8398</name>
    <dbReference type="NCBI Taxonomy" id="1296120"/>
    <lineage>
        <taxon>Eukaryota</taxon>
        <taxon>Fungi</taxon>
        <taxon>Dikarya</taxon>
        <taxon>Basidiomycota</taxon>
        <taxon>Agaricomycotina</taxon>
        <taxon>Tremellomycetes</taxon>
        <taxon>Tremellales</taxon>
        <taxon>Cryptococcaceae</taxon>
        <taxon>Kwoniella</taxon>
    </lineage>
</organism>
<evidence type="ECO:0000256" key="4">
    <source>
        <dbReference type="SAM" id="MobiDB-lite"/>
    </source>
</evidence>
<dbReference type="SMART" id="SM00181">
    <property type="entry name" value="EGF"/>
    <property type="match status" value="4"/>
</dbReference>
<dbReference type="OrthoDB" id="2563779at2759"/>
<dbReference type="STRING" id="1296120.A0A1B9GI93"/>
<feature type="chain" id="PRO_5008627051" description="EGF-like domain-containing protein" evidence="6">
    <location>
        <begin position="23"/>
        <end position="889"/>
    </location>
</feature>
<dbReference type="Gene3D" id="2.10.25.10">
    <property type="entry name" value="Laminin"/>
    <property type="match status" value="1"/>
</dbReference>
<gene>
    <name evidence="8" type="ORF">I316_07661</name>
</gene>
<feature type="compositionally biased region" description="Basic and acidic residues" evidence="4">
    <location>
        <begin position="593"/>
        <end position="612"/>
    </location>
</feature>
<dbReference type="GO" id="GO:0009888">
    <property type="term" value="P:tissue development"/>
    <property type="evidence" value="ECO:0007669"/>
    <property type="project" value="TreeGrafter"/>
</dbReference>
<feature type="region of interest" description="Disordered" evidence="4">
    <location>
        <begin position="860"/>
        <end position="889"/>
    </location>
</feature>
<feature type="disulfide bond" evidence="3">
    <location>
        <begin position="180"/>
        <end position="189"/>
    </location>
</feature>
<evidence type="ECO:0000313" key="9">
    <source>
        <dbReference type="Proteomes" id="UP000092666"/>
    </source>
</evidence>
<evidence type="ECO:0000256" key="6">
    <source>
        <dbReference type="SAM" id="SignalP"/>
    </source>
</evidence>
<feature type="signal peptide" evidence="6">
    <location>
        <begin position="1"/>
        <end position="22"/>
    </location>
</feature>
<dbReference type="SMART" id="SM00261">
    <property type="entry name" value="FU"/>
    <property type="match status" value="4"/>
</dbReference>
<dbReference type="CDD" id="cd00055">
    <property type="entry name" value="EGF_Lam"/>
    <property type="match status" value="1"/>
</dbReference>
<reference evidence="8 9" key="1">
    <citation type="submission" date="2013-07" db="EMBL/GenBank/DDBJ databases">
        <title>The Genome Sequence of Cryptococcus heveanensis BCC8398.</title>
        <authorList>
            <consortium name="The Broad Institute Genome Sequencing Platform"/>
            <person name="Cuomo C."/>
            <person name="Litvintseva A."/>
            <person name="Chen Y."/>
            <person name="Heitman J."/>
            <person name="Sun S."/>
            <person name="Springer D."/>
            <person name="Dromer F."/>
            <person name="Young S.K."/>
            <person name="Zeng Q."/>
            <person name="Gargeya S."/>
            <person name="Fitzgerald M."/>
            <person name="Abouelleil A."/>
            <person name="Alvarado L."/>
            <person name="Berlin A.M."/>
            <person name="Chapman S.B."/>
            <person name="Dewar J."/>
            <person name="Goldberg J."/>
            <person name="Griggs A."/>
            <person name="Gujja S."/>
            <person name="Hansen M."/>
            <person name="Howarth C."/>
            <person name="Imamovic A."/>
            <person name="Larimer J."/>
            <person name="McCowan C."/>
            <person name="Murphy C."/>
            <person name="Pearson M."/>
            <person name="Priest M."/>
            <person name="Roberts A."/>
            <person name="Saif S."/>
            <person name="Shea T."/>
            <person name="Sykes S."/>
            <person name="Wortman J."/>
            <person name="Nusbaum C."/>
            <person name="Birren B."/>
        </authorList>
    </citation>
    <scope>NUCLEOTIDE SEQUENCE [LARGE SCALE GENOMIC DNA]</scope>
    <source>
        <strain evidence="8 9">BCC8398</strain>
    </source>
</reference>
<feature type="transmembrane region" description="Helical" evidence="5">
    <location>
        <begin position="512"/>
        <end position="533"/>
    </location>
</feature>
<dbReference type="InterPro" id="IPR002049">
    <property type="entry name" value="LE_dom"/>
</dbReference>
<name>A0A1B9GI93_9TREE</name>
<feature type="compositionally biased region" description="Basic and acidic residues" evidence="4">
    <location>
        <begin position="870"/>
        <end position="889"/>
    </location>
</feature>
<feature type="compositionally biased region" description="Low complexity" evidence="4">
    <location>
        <begin position="665"/>
        <end position="676"/>
    </location>
</feature>
<keyword evidence="5" id="KW-1133">Transmembrane helix</keyword>
<protein>
    <recommendedName>
        <fullName evidence="7">EGF-like domain-containing protein</fullName>
    </recommendedName>
</protein>
<dbReference type="PROSITE" id="PS50026">
    <property type="entry name" value="EGF_3"/>
    <property type="match status" value="1"/>
</dbReference>
<dbReference type="InterPro" id="IPR000742">
    <property type="entry name" value="EGF"/>
</dbReference>
<feature type="domain" description="EGF-like" evidence="7">
    <location>
        <begin position="153"/>
        <end position="190"/>
    </location>
</feature>
<sequence>MTILYTSTLAFALSATVTWAKSQVCSPDACLEGKSSSSLLAHESSSSRHLTFGTYLESSSSNFEVSEILNISLTSDSLQIDPPLRPVGFLNVNYFGEDETWTDGNWKLEGWQSLYLPTGWYGVLEGGKVIWRGVSDKGELPNDATGLQLVKAASASCDPSCSSHGTCLPSLDGNGGKCTCATGWAGEACDQCATGYWGPSCTAGPPNCTVWDDSLSGTGVCIGTVTSSSSSCKCEHGTCTSSTECICSAGWITNSTASSSLCSVCAEGFFQDSQGNCLACPLGCDSCSLQADTTDTPVCLSCRDNLSLSSASPATCIASAGSCSAGQYYDTKSSVCQSCSPACTTCIGPTPSDCLSCASPRVNLQGQCIYYDASTGICDSSLSKLEGVFVVNNEKQKCDACPSGCLKCSIPSFSNIEGYDQLRCSSCQEGWLLQDGKCTKTCDDGWFVPEGSAQGNGTCESSKGCTSCPDGYLLRRGECISATSLCGEGGYVNGLGVCLSWMIDRPSSRFKWLAFISILIAIGALFAGFRWHVLRERKKTRKATKEFGDRLDDRDVHERLRILRLEKVLGLERIRTGAPAPLSSHASRNGGGDGDRGGANRFDEGKKNRFRDLLLPSRRRQGGAATDVEMSLRGSKMDQSNFAPDRERQRESAFAYVIPPPPYVPSASSDSDTTSPWPLADRKASPFREHIDEVNQSSGGFARRDSLDSIPTPVLPSFTNWSPTPHARFHSRTMSTADGSDKGRFSSETKTKTKTIVHSMASSPSPTSKFPTASVAGGGGGGGLMPPPRPGMMGTPSRLNSYQEKQRPLHRSIRSQSSIFGYPSNTLDGAHDAEHGGIDGLGEVDVDFERRLRELWPSMKAAAEESQEQQQEHHKSAEAEGRRQEEGWI</sequence>
<dbReference type="Gene3D" id="2.10.220.10">
    <property type="entry name" value="Hormone Receptor, Insulin-like Growth Factor Receptor 1, Chain A, domain 2"/>
    <property type="match status" value="2"/>
</dbReference>
<dbReference type="Pfam" id="PF23106">
    <property type="entry name" value="EGF_Teneurin"/>
    <property type="match status" value="1"/>
</dbReference>
<evidence type="ECO:0000256" key="5">
    <source>
        <dbReference type="SAM" id="Phobius"/>
    </source>
</evidence>
<feature type="region of interest" description="Disordered" evidence="4">
    <location>
        <begin position="579"/>
        <end position="677"/>
    </location>
</feature>
<dbReference type="InterPro" id="IPR050440">
    <property type="entry name" value="Laminin/Netrin_ECM"/>
</dbReference>
<evidence type="ECO:0000313" key="8">
    <source>
        <dbReference type="EMBL" id="OCF30697.1"/>
    </source>
</evidence>
<keyword evidence="6" id="KW-0732">Signal</keyword>
<accession>A0A1B9GI93</accession>
<dbReference type="InterPro" id="IPR009030">
    <property type="entry name" value="Growth_fac_rcpt_cys_sf"/>
</dbReference>
<evidence type="ECO:0000256" key="2">
    <source>
        <dbReference type="ARBA" id="ARBA00023157"/>
    </source>
</evidence>
<proteinExistence type="predicted"/>
<evidence type="ECO:0000256" key="3">
    <source>
        <dbReference type="PROSITE-ProRule" id="PRU00076"/>
    </source>
</evidence>
<feature type="compositionally biased region" description="Basic and acidic residues" evidence="4">
    <location>
        <begin position="739"/>
        <end position="751"/>
    </location>
</feature>
<keyword evidence="5" id="KW-0812">Transmembrane</keyword>
<reference evidence="9" key="2">
    <citation type="submission" date="2013-12" db="EMBL/GenBank/DDBJ databases">
        <title>Evolution of pathogenesis and genome organization in the Tremellales.</title>
        <authorList>
            <person name="Cuomo C."/>
            <person name="Litvintseva A."/>
            <person name="Heitman J."/>
            <person name="Chen Y."/>
            <person name="Sun S."/>
            <person name="Springer D."/>
            <person name="Dromer F."/>
            <person name="Young S."/>
            <person name="Zeng Q."/>
            <person name="Chapman S."/>
            <person name="Gujja S."/>
            <person name="Saif S."/>
            <person name="Birren B."/>
        </authorList>
    </citation>
    <scope>NUCLEOTIDE SEQUENCE [LARGE SCALE GENOMIC DNA]</scope>
    <source>
        <strain evidence="9">BCC8398</strain>
    </source>
</reference>
<dbReference type="PANTHER" id="PTHR10574:SF434">
    <property type="entry name" value="PROTEIN TAG-53-RELATED"/>
    <property type="match status" value="1"/>
</dbReference>
<keyword evidence="5" id="KW-0472">Membrane</keyword>
<dbReference type="SUPFAM" id="SSF57184">
    <property type="entry name" value="Growth factor receptor domain"/>
    <property type="match status" value="2"/>
</dbReference>
<feature type="region of interest" description="Disordered" evidence="4">
    <location>
        <begin position="730"/>
        <end position="771"/>
    </location>
</feature>
<dbReference type="PROSITE" id="PS01248">
    <property type="entry name" value="EGF_LAM_1"/>
    <property type="match status" value="1"/>
</dbReference>
<keyword evidence="1 3" id="KW-0245">EGF-like domain</keyword>
<dbReference type="EMBL" id="KI669515">
    <property type="protein sequence ID" value="OCF30697.1"/>
    <property type="molecule type" value="Genomic_DNA"/>
</dbReference>
<evidence type="ECO:0000259" key="7">
    <source>
        <dbReference type="PROSITE" id="PS50026"/>
    </source>
</evidence>
<feature type="disulfide bond" evidence="3">
    <location>
        <begin position="157"/>
        <end position="167"/>
    </location>
</feature>
<dbReference type="InterPro" id="IPR006212">
    <property type="entry name" value="Furin_repeat"/>
</dbReference>
<dbReference type="PROSITE" id="PS00022">
    <property type="entry name" value="EGF_1"/>
    <property type="match status" value="1"/>
</dbReference>
<dbReference type="CDD" id="cd00064">
    <property type="entry name" value="FU"/>
    <property type="match status" value="2"/>
</dbReference>
<dbReference type="AlphaFoldDB" id="A0A1B9GI93"/>
<dbReference type="PANTHER" id="PTHR10574">
    <property type="entry name" value="NETRIN/LAMININ-RELATED"/>
    <property type="match status" value="1"/>
</dbReference>
<evidence type="ECO:0000256" key="1">
    <source>
        <dbReference type="ARBA" id="ARBA00022536"/>
    </source>
</evidence>
<feature type="compositionally biased region" description="Polar residues" evidence="4">
    <location>
        <begin position="754"/>
        <end position="771"/>
    </location>
</feature>
<keyword evidence="9" id="KW-1185">Reference proteome</keyword>
<dbReference type="Proteomes" id="UP000092666">
    <property type="component" value="Unassembled WGS sequence"/>
</dbReference>